<evidence type="ECO:0000313" key="1">
    <source>
        <dbReference type="EMBL" id="ADR22800.1"/>
    </source>
</evidence>
<proteinExistence type="predicted"/>
<dbReference type="RefSeq" id="WP_013454943.1">
    <property type="nucleotide sequence ID" value="NC_014759.1"/>
</dbReference>
<name>E4TRV1_MARTH</name>
<sequence>MKNFLGITLFSIIISACNPADKSPEQHIQNAVEQHGGDAYATVDVDFQFRDKFYSLNRLGEQFKYERIFEDSLGNRINDILDNDGFKRLIGGEKVELSPKDSAAYANSVNSVHYFALLPYNLQDEAVIAHNKEDVLIQGQPYKTIEVKFKQEGGGTDYEDVFMFWFNAETYDMDYFAYSYQTEGGGVRFRESINKEQVDGVIFQDYNNFKAKKGTELANLPVMFENGELELLSKIILEFDVEAL</sequence>
<dbReference type="PROSITE" id="PS51257">
    <property type="entry name" value="PROKAR_LIPOPROTEIN"/>
    <property type="match status" value="1"/>
</dbReference>
<dbReference type="OrthoDB" id="982433at2"/>
<dbReference type="Proteomes" id="UP000008720">
    <property type="component" value="Chromosome"/>
</dbReference>
<dbReference type="AlphaFoldDB" id="E4TRV1"/>
<dbReference type="InterPro" id="IPR045444">
    <property type="entry name" value="DUF6503"/>
</dbReference>
<evidence type="ECO:0008006" key="3">
    <source>
        <dbReference type="Google" id="ProtNLM"/>
    </source>
</evidence>
<dbReference type="EMBL" id="CP002349">
    <property type="protein sequence ID" value="ADR22800.1"/>
    <property type="molecule type" value="Genomic_DNA"/>
</dbReference>
<keyword evidence="2" id="KW-1185">Reference proteome</keyword>
<dbReference type="KEGG" id="mtt:Ftrac_2822"/>
<dbReference type="HOGENOM" id="CLU_1114512_0_0_10"/>
<dbReference type="eggNOG" id="ENOG502Z9BG">
    <property type="taxonomic scope" value="Bacteria"/>
</dbReference>
<protein>
    <recommendedName>
        <fullName evidence="3">Deoxyribose-phosphate aldolase</fullName>
    </recommendedName>
</protein>
<dbReference type="Pfam" id="PF20113">
    <property type="entry name" value="DUF6503"/>
    <property type="match status" value="1"/>
</dbReference>
<dbReference type="STRING" id="643867.Ftrac_2822"/>
<organism evidence="1 2">
    <name type="scientific">Marivirga tractuosa (strain ATCC 23168 / DSM 4126 / NBRC 15989 / NCIMB 1408 / VKM B-1430 / H-43)</name>
    <name type="common">Microscilla tractuosa</name>
    <name type="synonym">Flexibacter tractuosus</name>
    <dbReference type="NCBI Taxonomy" id="643867"/>
    <lineage>
        <taxon>Bacteria</taxon>
        <taxon>Pseudomonadati</taxon>
        <taxon>Bacteroidota</taxon>
        <taxon>Cytophagia</taxon>
        <taxon>Cytophagales</taxon>
        <taxon>Marivirgaceae</taxon>
        <taxon>Marivirga</taxon>
    </lineage>
</organism>
<accession>E4TRV1</accession>
<gene>
    <name evidence="1" type="ordered locus">Ftrac_2822</name>
</gene>
<reference evidence="1 2" key="1">
    <citation type="journal article" date="2011" name="Stand. Genomic Sci.">
        <title>Complete genome sequence of Marivirga tractuosa type strain (H-43).</title>
        <authorList>
            <person name="Pagani I."/>
            <person name="Chertkov O."/>
            <person name="Lapidus A."/>
            <person name="Lucas S."/>
            <person name="Del Rio T.G."/>
            <person name="Tice H."/>
            <person name="Copeland A."/>
            <person name="Cheng J.F."/>
            <person name="Nolan M."/>
            <person name="Saunders E."/>
            <person name="Pitluck S."/>
            <person name="Held B."/>
            <person name="Goodwin L."/>
            <person name="Liolios K."/>
            <person name="Ovchinikova G."/>
            <person name="Ivanova N."/>
            <person name="Mavromatis K."/>
            <person name="Pati A."/>
            <person name="Chen A."/>
            <person name="Palaniappan K."/>
            <person name="Land M."/>
            <person name="Hauser L."/>
            <person name="Jeffries C.D."/>
            <person name="Detter J.C."/>
            <person name="Han C."/>
            <person name="Tapia R."/>
            <person name="Ngatchou-Djao O.D."/>
            <person name="Rohde M."/>
            <person name="Goker M."/>
            <person name="Spring S."/>
            <person name="Sikorski J."/>
            <person name="Woyke T."/>
            <person name="Bristow J."/>
            <person name="Eisen J.A."/>
            <person name="Markowitz V."/>
            <person name="Hugenholtz P."/>
            <person name="Klenk H.P."/>
            <person name="Kyrpides N.C."/>
        </authorList>
    </citation>
    <scope>NUCLEOTIDE SEQUENCE [LARGE SCALE GENOMIC DNA]</scope>
    <source>
        <strain evidence="2">ATCC 23168 / DSM 4126 / NBRC 15989 / NCIMB 1408 / VKM B-1430 / H-43</strain>
    </source>
</reference>
<evidence type="ECO:0000313" key="2">
    <source>
        <dbReference type="Proteomes" id="UP000008720"/>
    </source>
</evidence>